<feature type="region of interest" description="Disordered" evidence="1">
    <location>
        <begin position="34"/>
        <end position="64"/>
    </location>
</feature>
<protein>
    <submittedName>
        <fullName evidence="2">Uncharacterized protein</fullName>
    </submittedName>
</protein>
<reference evidence="2" key="2">
    <citation type="submission" date="2022-08" db="UniProtKB">
        <authorList>
            <consortium name="EnsemblMetazoa"/>
        </authorList>
    </citation>
    <scope>IDENTIFICATION</scope>
    <source>
        <strain evidence="2">STECLA/ALBI9_A</strain>
    </source>
</reference>
<keyword evidence="3" id="KW-1185">Reference proteome</keyword>
<dbReference type="AlphaFoldDB" id="A0A182FD17"/>
<accession>A0A182FD17</accession>
<name>A0A182FD17_ANOAL</name>
<sequence>VFLALFPVANFALNGCFFGDNLANLYQVQSKSKQWPSRRITPTTTRTRRRTRTASRSRSVSDMNPPVVCARSSCATSVSRRRVTCRTRSS</sequence>
<organism evidence="2 3">
    <name type="scientific">Anopheles albimanus</name>
    <name type="common">New world malaria mosquito</name>
    <dbReference type="NCBI Taxonomy" id="7167"/>
    <lineage>
        <taxon>Eukaryota</taxon>
        <taxon>Metazoa</taxon>
        <taxon>Ecdysozoa</taxon>
        <taxon>Arthropoda</taxon>
        <taxon>Hexapoda</taxon>
        <taxon>Insecta</taxon>
        <taxon>Pterygota</taxon>
        <taxon>Neoptera</taxon>
        <taxon>Endopterygota</taxon>
        <taxon>Diptera</taxon>
        <taxon>Nematocera</taxon>
        <taxon>Culicoidea</taxon>
        <taxon>Culicidae</taxon>
        <taxon>Anophelinae</taxon>
        <taxon>Anopheles</taxon>
    </lineage>
</organism>
<reference evidence="2 3" key="1">
    <citation type="journal article" date="2017" name="G3 (Bethesda)">
        <title>The Physical Genome Mapping of Anopheles albimanus Corrected Scaffold Misassemblies and Identified Interarm Rearrangements in Genus Anopheles.</title>
        <authorList>
            <person name="Artemov G.N."/>
            <person name="Peery A.N."/>
            <person name="Jiang X."/>
            <person name="Tu Z."/>
            <person name="Stegniy V.N."/>
            <person name="Sharakhova M.V."/>
            <person name="Sharakhov I.V."/>
        </authorList>
    </citation>
    <scope>NUCLEOTIDE SEQUENCE [LARGE SCALE GENOMIC DNA]</scope>
    <source>
        <strain evidence="2 3">ALBI9_A</strain>
    </source>
</reference>
<feature type="compositionally biased region" description="Basic residues" evidence="1">
    <location>
        <begin position="46"/>
        <end position="55"/>
    </location>
</feature>
<evidence type="ECO:0000256" key="1">
    <source>
        <dbReference type="SAM" id="MobiDB-lite"/>
    </source>
</evidence>
<proteinExistence type="predicted"/>
<evidence type="ECO:0000313" key="3">
    <source>
        <dbReference type="Proteomes" id="UP000069272"/>
    </source>
</evidence>
<evidence type="ECO:0000313" key="2">
    <source>
        <dbReference type="EnsemblMetazoa" id="AALB004403-PA"/>
    </source>
</evidence>
<dbReference type="EnsemblMetazoa" id="AALB004403-RA">
    <property type="protein sequence ID" value="AALB004403-PA"/>
    <property type="gene ID" value="AALB004403"/>
</dbReference>
<dbReference type="Proteomes" id="UP000069272">
    <property type="component" value="Chromosome 3L"/>
</dbReference>